<feature type="domain" description="Mur ligase C-terminal" evidence="4">
    <location>
        <begin position="280"/>
        <end position="405"/>
    </location>
</feature>
<keyword evidence="1" id="KW-0436">Ligase</keyword>
<evidence type="ECO:0000313" key="6">
    <source>
        <dbReference type="EMBL" id="OGD24382.1"/>
    </source>
</evidence>
<evidence type="ECO:0000256" key="1">
    <source>
        <dbReference type="ARBA" id="ARBA00022598"/>
    </source>
</evidence>
<evidence type="ECO:0000313" key="7">
    <source>
        <dbReference type="Proteomes" id="UP000176639"/>
    </source>
</evidence>
<evidence type="ECO:0008006" key="8">
    <source>
        <dbReference type="Google" id="ProtNLM"/>
    </source>
</evidence>
<dbReference type="InterPro" id="IPR036565">
    <property type="entry name" value="Mur-like_cat_sf"/>
</dbReference>
<keyword evidence="2" id="KW-0547">Nucleotide-binding</keyword>
<accession>A0A1F5B189</accession>
<dbReference type="SUPFAM" id="SSF53623">
    <property type="entry name" value="MurD-like peptide ligases, catalytic domain"/>
    <property type="match status" value="1"/>
</dbReference>
<feature type="domain" description="Mur ligase central" evidence="5">
    <location>
        <begin position="36"/>
        <end position="85"/>
    </location>
</feature>
<dbReference type="Gene3D" id="3.90.190.20">
    <property type="entry name" value="Mur ligase, C-terminal domain"/>
    <property type="match status" value="1"/>
</dbReference>
<reference evidence="6 7" key="1">
    <citation type="journal article" date="2016" name="Nat. Commun.">
        <title>Thousands of microbial genomes shed light on interconnected biogeochemical processes in an aquifer system.</title>
        <authorList>
            <person name="Anantharaman K."/>
            <person name="Brown C.T."/>
            <person name="Hug L.A."/>
            <person name="Sharon I."/>
            <person name="Castelle C.J."/>
            <person name="Probst A.J."/>
            <person name="Thomas B.C."/>
            <person name="Singh A."/>
            <person name="Wilkins M.J."/>
            <person name="Karaoz U."/>
            <person name="Brodie E.L."/>
            <person name="Williams K.H."/>
            <person name="Hubbard S.S."/>
            <person name="Banfield J.F."/>
        </authorList>
    </citation>
    <scope>NUCLEOTIDE SEQUENCE [LARGE SCALE GENOMIC DNA]</scope>
</reference>
<dbReference type="InterPro" id="IPR004101">
    <property type="entry name" value="Mur_ligase_C"/>
</dbReference>
<evidence type="ECO:0000259" key="5">
    <source>
        <dbReference type="Pfam" id="PF08245"/>
    </source>
</evidence>
<organism evidence="6 7">
    <name type="scientific">Candidatus Azambacteria bacterium RBG_16_47_10</name>
    <dbReference type="NCBI Taxonomy" id="1797292"/>
    <lineage>
        <taxon>Bacteria</taxon>
        <taxon>Candidatus Azamiibacteriota</taxon>
    </lineage>
</organism>
<evidence type="ECO:0000256" key="2">
    <source>
        <dbReference type="ARBA" id="ARBA00022741"/>
    </source>
</evidence>
<dbReference type="GO" id="GO:0005524">
    <property type="term" value="F:ATP binding"/>
    <property type="evidence" value="ECO:0007669"/>
    <property type="project" value="UniProtKB-KW"/>
</dbReference>
<sequence>MKFRLILNDMKRIIQSTVAILARLTLARYAPRVIAVTGNVGKTSTKEAIYAVVSSQFVVRKSEKNYNNEIGVPLTILGMPSAGRNIFTWIIVIIQACMRLVWCRYPRVLILEMGVDKPRDMDYLLSIVKPDIAVFTAIGEIPVHVENFVNAQAVIREKIKLALALEKDNVVILNEDIAAWTDAKERIKASVVTYGFSDTATVHIYTPEYRFESREGKTAPLGVTFKMEYKGSVVPFRLDGIFGLFPGAYAAGAACAVGIALGMNLVEISSALQSYGAPNGRLKLLDGIKGSFILDDTYNASPISTEAALYALATIPAQRKIAVFGDMLELGSYSEHAHRDIGKKAAEICDVLITVGERMRFAADEALAHNFKKNESLFSFDTATDAGNALVAVVQDGDLVLVKGSQGMRMEKAVKEIMAYPELASTLLVRQDKNWL</sequence>
<dbReference type="SUPFAM" id="SSF53244">
    <property type="entry name" value="MurD-like peptide ligases, peptide-binding domain"/>
    <property type="match status" value="1"/>
</dbReference>
<dbReference type="PANTHER" id="PTHR43024:SF1">
    <property type="entry name" value="UDP-N-ACETYLMURAMOYL-TRIPEPTIDE--D-ALANYL-D-ALANINE LIGASE"/>
    <property type="match status" value="1"/>
</dbReference>
<dbReference type="Proteomes" id="UP000176639">
    <property type="component" value="Unassembled WGS sequence"/>
</dbReference>
<evidence type="ECO:0000256" key="3">
    <source>
        <dbReference type="ARBA" id="ARBA00022840"/>
    </source>
</evidence>
<protein>
    <recommendedName>
        <fullName evidence="8">UDP-N-acetylmuramoyl-tripeptide--D-alanyl-D-alanine ligase</fullName>
    </recommendedName>
</protein>
<dbReference type="Pfam" id="PF08245">
    <property type="entry name" value="Mur_ligase_M"/>
    <property type="match status" value="2"/>
</dbReference>
<dbReference type="InterPro" id="IPR051046">
    <property type="entry name" value="MurCDEF_CellWall_CoF430Synth"/>
</dbReference>
<name>A0A1F5B189_9BACT</name>
<keyword evidence="3" id="KW-0067">ATP-binding</keyword>
<proteinExistence type="predicted"/>
<gene>
    <name evidence="6" type="ORF">A2Z10_00350</name>
</gene>
<dbReference type="InterPro" id="IPR036615">
    <property type="entry name" value="Mur_ligase_C_dom_sf"/>
</dbReference>
<feature type="domain" description="Mur ligase central" evidence="5">
    <location>
        <begin position="107"/>
        <end position="203"/>
    </location>
</feature>
<comment type="caution">
    <text evidence="6">The sequence shown here is derived from an EMBL/GenBank/DDBJ whole genome shotgun (WGS) entry which is preliminary data.</text>
</comment>
<evidence type="ECO:0000259" key="4">
    <source>
        <dbReference type="Pfam" id="PF02875"/>
    </source>
</evidence>
<dbReference type="EMBL" id="MEYI01000004">
    <property type="protein sequence ID" value="OGD24382.1"/>
    <property type="molecule type" value="Genomic_DNA"/>
</dbReference>
<dbReference type="InterPro" id="IPR013221">
    <property type="entry name" value="Mur_ligase_cen"/>
</dbReference>
<dbReference type="AlphaFoldDB" id="A0A1F5B189"/>
<dbReference type="Pfam" id="PF02875">
    <property type="entry name" value="Mur_ligase_C"/>
    <property type="match status" value="1"/>
</dbReference>
<dbReference type="PANTHER" id="PTHR43024">
    <property type="entry name" value="UDP-N-ACETYLMURAMOYL-TRIPEPTIDE--D-ALANYL-D-ALANINE LIGASE"/>
    <property type="match status" value="1"/>
</dbReference>
<dbReference type="Gene3D" id="3.40.1190.10">
    <property type="entry name" value="Mur-like, catalytic domain"/>
    <property type="match status" value="1"/>
</dbReference>
<dbReference type="GO" id="GO:0016881">
    <property type="term" value="F:acid-amino acid ligase activity"/>
    <property type="evidence" value="ECO:0007669"/>
    <property type="project" value="InterPro"/>
</dbReference>